<keyword evidence="2" id="KW-0371">Homeobox</keyword>
<evidence type="ECO:0000256" key="1">
    <source>
        <dbReference type="SAM" id="Coils"/>
    </source>
</evidence>
<evidence type="ECO:0000313" key="2">
    <source>
        <dbReference type="EMBL" id="EAA17801.1"/>
    </source>
</evidence>
<dbReference type="PaxDb" id="73239-Q7RCP4"/>
<organism evidence="2 3">
    <name type="scientific">Plasmodium yoelii yoelii</name>
    <dbReference type="NCBI Taxonomy" id="73239"/>
    <lineage>
        <taxon>Eukaryota</taxon>
        <taxon>Sar</taxon>
        <taxon>Alveolata</taxon>
        <taxon>Apicomplexa</taxon>
        <taxon>Aconoidasida</taxon>
        <taxon>Haemosporida</taxon>
        <taxon>Plasmodiidae</taxon>
        <taxon>Plasmodium</taxon>
        <taxon>Plasmodium (Vinckeia)</taxon>
    </lineage>
</organism>
<keyword evidence="3" id="KW-1185">Reference proteome</keyword>
<dbReference type="EMBL" id="AABL01001854">
    <property type="protein sequence ID" value="EAA17801.1"/>
    <property type="molecule type" value="Genomic_DNA"/>
</dbReference>
<feature type="non-terminal residue" evidence="2">
    <location>
        <position position="465"/>
    </location>
</feature>
<dbReference type="GO" id="GO:0003677">
    <property type="term" value="F:DNA binding"/>
    <property type="evidence" value="ECO:0007669"/>
    <property type="project" value="UniProtKB-KW"/>
</dbReference>
<accession>Q7RCP4</accession>
<evidence type="ECO:0000313" key="3">
    <source>
        <dbReference type="Proteomes" id="UP000008553"/>
    </source>
</evidence>
<proteinExistence type="predicted"/>
<gene>
    <name evidence="2" type="ORF">PY05733</name>
</gene>
<comment type="caution">
    <text evidence="2">The sequence shown here is derived from an EMBL/GenBank/DDBJ whole genome shotgun (WGS) entry which is preliminary data.</text>
</comment>
<dbReference type="InParanoid" id="Q7RCP4"/>
<feature type="coiled-coil region" evidence="1">
    <location>
        <begin position="294"/>
        <end position="332"/>
    </location>
</feature>
<reference evidence="2 3" key="1">
    <citation type="journal article" date="2002" name="Nature">
        <title>Genome sequence and comparative analysis of the model rodent malaria parasite Plasmodium yoelii yoelii.</title>
        <authorList>
            <person name="Carlton J.M."/>
            <person name="Angiuoli S.V."/>
            <person name="Suh B.B."/>
            <person name="Kooij T.W."/>
            <person name="Pertea M."/>
            <person name="Silva J.C."/>
            <person name="Ermolaeva M.D."/>
            <person name="Allen J.E."/>
            <person name="Selengut J.D."/>
            <person name="Koo H.L."/>
            <person name="Peterson J.D."/>
            <person name="Pop M."/>
            <person name="Kosack D.S."/>
            <person name="Shumway M.F."/>
            <person name="Bidwell S.L."/>
            <person name="Shallom S.J."/>
            <person name="van Aken S.E."/>
            <person name="Riedmuller S.B."/>
            <person name="Feldblyum T.V."/>
            <person name="Cho J.K."/>
            <person name="Quackenbush J."/>
            <person name="Sedegah M."/>
            <person name="Shoaibi A."/>
            <person name="Cummings L.M."/>
            <person name="Florens L."/>
            <person name="Yates J.R."/>
            <person name="Raine J.D."/>
            <person name="Sinden R.E."/>
            <person name="Harris M.A."/>
            <person name="Cunningham D.A."/>
            <person name="Preiser P.R."/>
            <person name="Bergman L.W."/>
            <person name="Vaidya A.B."/>
            <person name="van Lin L.H."/>
            <person name="Janse C.J."/>
            <person name="Waters A.P."/>
            <person name="Smith H.O."/>
            <person name="White O.R."/>
            <person name="Salzberg S.L."/>
            <person name="Venter J.C."/>
            <person name="Fraser C.M."/>
            <person name="Hoffman S.L."/>
            <person name="Gardner M.J."/>
            <person name="Carucci D.J."/>
        </authorList>
    </citation>
    <scope>NUCLEOTIDE SEQUENCE [LARGE SCALE GENOMIC DNA]</scope>
    <source>
        <strain evidence="2 3">17XNL</strain>
    </source>
</reference>
<dbReference type="Proteomes" id="UP000008553">
    <property type="component" value="Unassembled WGS sequence"/>
</dbReference>
<protein>
    <submittedName>
        <fullName evidence="2">Homeobox-containing protein</fullName>
    </submittedName>
</protein>
<dbReference type="AlphaFoldDB" id="Q7RCP4"/>
<sequence>MFKNNNNIFTFSLYGNENENEVDANDVHMKEKHNSYNTTSHIISAKEFNREFLLNRNSAVDNENPTYINGNGKIINDYNGSSSNASNNNNNKIIMDSYDKNMNLAFHMKNKSNEKITYENMNNTENSDKAFITNNVKKFLGNFDFLNFKSKNILVKNGKNNNSDNNNHYIGSENVTPNKYNNNNMYKNNIHPSTYDHIKNDPLVGIVGNNKNNDYRNNDTPMHYSVNNSGNNKYKAENILNYSEYEIINSISNNSSHTSNIGISNEASYNNFFRRSSNKNVSSEKSVGIINNNMKFHNNNNNKNNADIKELLNNMKREKNVYDKEKKNIDGEYLAHACNYEKIKNNLYAPPKMDKNSEQVINNNQNFYGMEKNVSSCISAYDDKNKSEYPTYAPYYNYDKKKRGVENDKGKGYNFPGFYDLNQDKIENRINQKNSFIIEEFEKKNQSIQNSTNGSVNFIYANTLK</sequence>
<name>Q7RCP4_PLAYO</name>
<keyword evidence="2" id="KW-0238">DNA-binding</keyword>
<keyword evidence="1" id="KW-0175">Coiled coil</keyword>